<keyword evidence="4 8" id="KW-0479">Metal-binding</keyword>
<comment type="catalytic activity">
    <reaction evidence="7 8">
        <text>4 Fe(2+) + O2 + 6 H2O = 4 iron(III) oxide-hydroxide + 12 H(+)</text>
        <dbReference type="Rhea" id="RHEA:11972"/>
        <dbReference type="ChEBI" id="CHEBI:15377"/>
        <dbReference type="ChEBI" id="CHEBI:15378"/>
        <dbReference type="ChEBI" id="CHEBI:15379"/>
        <dbReference type="ChEBI" id="CHEBI:29033"/>
        <dbReference type="ChEBI" id="CHEBI:78619"/>
        <dbReference type="EC" id="1.16.3.2"/>
    </reaction>
</comment>
<comment type="similarity">
    <text evidence="2 8">Belongs to the ferritin family. Prokaryotic subfamily.</text>
</comment>
<dbReference type="InterPro" id="IPR009078">
    <property type="entry name" value="Ferritin-like_SF"/>
</dbReference>
<dbReference type="Pfam" id="PF00210">
    <property type="entry name" value="Ferritin"/>
    <property type="match status" value="1"/>
</dbReference>
<keyword evidence="3 8" id="KW-0409">Iron storage</keyword>
<gene>
    <name evidence="10" type="ORF">J2S72_001492</name>
</gene>
<protein>
    <recommendedName>
        <fullName evidence="8">Ferritin</fullName>
        <ecNumber evidence="8">1.16.3.2</ecNumber>
    </recommendedName>
</protein>
<dbReference type="InterPro" id="IPR012347">
    <property type="entry name" value="Ferritin-like"/>
</dbReference>
<proteinExistence type="inferred from homology"/>
<evidence type="ECO:0000313" key="10">
    <source>
        <dbReference type="EMBL" id="MDQ0275465.1"/>
    </source>
</evidence>
<sequence length="159" mass="19252">MEKIFEKVNEQFNFELESGYIYLAMSNYLKRLGMDGFAHFMDKQAHEEYEHARKLYNFLVEVDYPVEYKEIPKPEKNYEDIADVFKKAYAHEQEVTRRIRDIYKDAHGELNFEVMGLLDWFIKEQIEEEDNFRGIVEKFERINGNWGGLYIFDHELGQR</sequence>
<comment type="caution">
    <text evidence="10">The sequence shown here is derived from an EMBL/GenBank/DDBJ whole genome shotgun (WGS) entry which is preliminary data.</text>
</comment>
<evidence type="ECO:0000313" key="11">
    <source>
        <dbReference type="Proteomes" id="UP001236559"/>
    </source>
</evidence>
<keyword evidence="8" id="KW-0963">Cytoplasm</keyword>
<evidence type="ECO:0000256" key="3">
    <source>
        <dbReference type="ARBA" id="ARBA00022434"/>
    </source>
</evidence>
<dbReference type="PANTHER" id="PTHR11431:SF127">
    <property type="entry name" value="BACTERIAL NON-HEME FERRITIN"/>
    <property type="match status" value="1"/>
</dbReference>
<evidence type="ECO:0000256" key="8">
    <source>
        <dbReference type="RuleBase" id="RU361145"/>
    </source>
</evidence>
<feature type="domain" description="Ferritin-like diiron" evidence="9">
    <location>
        <begin position="1"/>
        <end position="143"/>
    </location>
</feature>
<evidence type="ECO:0000256" key="2">
    <source>
        <dbReference type="ARBA" id="ARBA00006950"/>
    </source>
</evidence>
<dbReference type="RefSeq" id="WP_023055899.1">
    <property type="nucleotide sequence ID" value="NZ_JAUSTN010000007.1"/>
</dbReference>
<evidence type="ECO:0000256" key="1">
    <source>
        <dbReference type="ARBA" id="ARBA00002485"/>
    </source>
</evidence>
<dbReference type="InterPro" id="IPR041719">
    <property type="entry name" value="Ferritin_prok"/>
</dbReference>
<dbReference type="InterPro" id="IPR009040">
    <property type="entry name" value="Ferritin-like_diiron"/>
</dbReference>
<comment type="subcellular location">
    <subcellularLocation>
        <location evidence="8">Cytoplasm</location>
    </subcellularLocation>
</comment>
<keyword evidence="11" id="KW-1185">Reference proteome</keyword>
<evidence type="ECO:0000256" key="5">
    <source>
        <dbReference type="ARBA" id="ARBA00023002"/>
    </source>
</evidence>
<dbReference type="EC" id="1.16.3.2" evidence="8"/>
<dbReference type="InterPro" id="IPR001519">
    <property type="entry name" value="Ferritin"/>
</dbReference>
<keyword evidence="6 8" id="KW-0408">Iron</keyword>
<dbReference type="Gene3D" id="1.20.1260.10">
    <property type="match status" value="1"/>
</dbReference>
<dbReference type="SUPFAM" id="SSF47240">
    <property type="entry name" value="Ferritin-like"/>
    <property type="match status" value="1"/>
</dbReference>
<organism evidence="10 11">
    <name type="scientific">Peptoniphilus koenoeneniae</name>
    <dbReference type="NCBI Taxonomy" id="507751"/>
    <lineage>
        <taxon>Bacteria</taxon>
        <taxon>Bacillati</taxon>
        <taxon>Bacillota</taxon>
        <taxon>Tissierellia</taxon>
        <taxon>Tissierellales</taxon>
        <taxon>Peptoniphilaceae</taxon>
        <taxon>Peptoniphilus</taxon>
    </lineage>
</organism>
<accession>A0ABU0AZS2</accession>
<keyword evidence="5 10" id="KW-0560">Oxidoreductase</keyword>
<evidence type="ECO:0000256" key="4">
    <source>
        <dbReference type="ARBA" id="ARBA00022723"/>
    </source>
</evidence>
<dbReference type="PANTHER" id="PTHR11431">
    <property type="entry name" value="FERRITIN"/>
    <property type="match status" value="1"/>
</dbReference>
<evidence type="ECO:0000256" key="6">
    <source>
        <dbReference type="ARBA" id="ARBA00023004"/>
    </source>
</evidence>
<reference evidence="10 11" key="1">
    <citation type="submission" date="2023-07" db="EMBL/GenBank/DDBJ databases">
        <title>Genomic Encyclopedia of Type Strains, Phase IV (KMG-IV): sequencing the most valuable type-strain genomes for metagenomic binning, comparative biology and taxonomic classification.</title>
        <authorList>
            <person name="Goeker M."/>
        </authorList>
    </citation>
    <scope>NUCLEOTIDE SEQUENCE [LARGE SCALE GENOMIC DNA]</scope>
    <source>
        <strain evidence="10 11">DSM 22616</strain>
    </source>
</reference>
<comment type="function">
    <text evidence="1 8">Iron-storage protein.</text>
</comment>
<dbReference type="Proteomes" id="UP001236559">
    <property type="component" value="Unassembled WGS sequence"/>
</dbReference>
<dbReference type="GO" id="GO:0016491">
    <property type="term" value="F:oxidoreductase activity"/>
    <property type="evidence" value="ECO:0007669"/>
    <property type="project" value="UniProtKB-KW"/>
</dbReference>
<dbReference type="PROSITE" id="PS50905">
    <property type="entry name" value="FERRITIN_LIKE"/>
    <property type="match status" value="1"/>
</dbReference>
<evidence type="ECO:0000259" key="9">
    <source>
        <dbReference type="PROSITE" id="PS50905"/>
    </source>
</evidence>
<dbReference type="InterPro" id="IPR008331">
    <property type="entry name" value="Ferritin_DPS_dom"/>
</dbReference>
<dbReference type="CDD" id="cd01055">
    <property type="entry name" value="Nonheme_Ferritin"/>
    <property type="match status" value="1"/>
</dbReference>
<evidence type="ECO:0000256" key="7">
    <source>
        <dbReference type="ARBA" id="ARBA00048035"/>
    </source>
</evidence>
<name>A0ABU0AZS2_9FIRM</name>
<dbReference type="EMBL" id="JAUSTN010000007">
    <property type="protein sequence ID" value="MDQ0275465.1"/>
    <property type="molecule type" value="Genomic_DNA"/>
</dbReference>